<dbReference type="GeneID" id="113052156"/>
<sequence length="139" mass="15864">MMKIHHSTFKTAFCSSDNPLKATDLMNLFQAELSPPGSNRWRLETKVEGFWRDFLLDIEDGVFEITLDQLLVFASGADRIPALGFFPQPTMNFIHETGRKYPEANTCLVKLKLPIHNTYEEFTKYMCEGIIQAPTFGLA</sequence>
<evidence type="ECO:0000259" key="4">
    <source>
        <dbReference type="PROSITE" id="PS50237"/>
    </source>
</evidence>
<evidence type="ECO:0000256" key="3">
    <source>
        <dbReference type="PROSITE-ProRule" id="PRU00104"/>
    </source>
</evidence>
<dbReference type="SUPFAM" id="SSF56204">
    <property type="entry name" value="Hect, E3 ligase catalytic domain"/>
    <property type="match status" value="1"/>
</dbReference>
<keyword evidence="2 3" id="KW-0833">Ubl conjugation pathway</keyword>
<dbReference type="PROSITE" id="PS50237">
    <property type="entry name" value="HECT"/>
    <property type="match status" value="1"/>
</dbReference>
<dbReference type="Pfam" id="PF00632">
    <property type="entry name" value="HECT"/>
    <property type="match status" value="1"/>
</dbReference>
<dbReference type="KEGG" id="caua:113052156"/>
<evidence type="ECO:0000313" key="5">
    <source>
        <dbReference type="Proteomes" id="UP000515129"/>
    </source>
</evidence>
<proteinExistence type="predicted"/>
<dbReference type="Gene3D" id="3.30.2410.10">
    <property type="entry name" value="Hect, E3 ligase catalytic domain"/>
    <property type="match status" value="1"/>
</dbReference>
<dbReference type="InterPro" id="IPR035983">
    <property type="entry name" value="Hect_E3_ubiquitin_ligase"/>
</dbReference>
<accession>A0A6P6KLA7</accession>
<dbReference type="Proteomes" id="UP000515129">
    <property type="component" value="Chromosome 32"/>
</dbReference>
<dbReference type="OrthoDB" id="2384350at2759"/>
<evidence type="ECO:0000313" key="6">
    <source>
        <dbReference type="RefSeq" id="XP_026072301.1"/>
    </source>
</evidence>
<protein>
    <submittedName>
        <fullName evidence="6">G2/M phase-specific E3 ubiquitin-protein ligase-like</fullName>
    </submittedName>
</protein>
<feature type="active site" description="Glycyl thioester intermediate" evidence="3">
    <location>
        <position position="107"/>
    </location>
</feature>
<evidence type="ECO:0000256" key="2">
    <source>
        <dbReference type="ARBA" id="ARBA00022786"/>
    </source>
</evidence>
<name>A0A6P6KLA7_CARAU</name>
<evidence type="ECO:0000256" key="1">
    <source>
        <dbReference type="ARBA" id="ARBA00022679"/>
    </source>
</evidence>
<keyword evidence="1" id="KW-0808">Transferase</keyword>
<feature type="domain" description="HECT" evidence="4">
    <location>
        <begin position="70"/>
        <end position="139"/>
    </location>
</feature>
<organism evidence="5 6">
    <name type="scientific">Carassius auratus</name>
    <name type="common">Goldfish</name>
    <dbReference type="NCBI Taxonomy" id="7957"/>
    <lineage>
        <taxon>Eukaryota</taxon>
        <taxon>Metazoa</taxon>
        <taxon>Chordata</taxon>
        <taxon>Craniata</taxon>
        <taxon>Vertebrata</taxon>
        <taxon>Euteleostomi</taxon>
        <taxon>Actinopterygii</taxon>
        <taxon>Neopterygii</taxon>
        <taxon>Teleostei</taxon>
        <taxon>Ostariophysi</taxon>
        <taxon>Cypriniformes</taxon>
        <taxon>Cyprinidae</taxon>
        <taxon>Cyprininae</taxon>
        <taxon>Carassius</taxon>
    </lineage>
</organism>
<dbReference type="GO" id="GO:0004842">
    <property type="term" value="F:ubiquitin-protein transferase activity"/>
    <property type="evidence" value="ECO:0007669"/>
    <property type="project" value="InterPro"/>
</dbReference>
<dbReference type="InterPro" id="IPR000569">
    <property type="entry name" value="HECT_dom"/>
</dbReference>
<dbReference type="RefSeq" id="XP_026072301.1">
    <property type="nucleotide sequence ID" value="XM_026216516.1"/>
</dbReference>
<gene>
    <name evidence="6" type="primary">LOC113052156</name>
</gene>
<keyword evidence="5" id="KW-1185">Reference proteome</keyword>
<reference evidence="6" key="1">
    <citation type="submission" date="2025-08" db="UniProtKB">
        <authorList>
            <consortium name="RefSeq"/>
        </authorList>
    </citation>
    <scope>IDENTIFICATION</scope>
    <source>
        <strain evidence="6">Wakin</strain>
        <tissue evidence="6">Muscle</tissue>
    </source>
</reference>
<dbReference type="AlphaFoldDB" id="A0A6P6KLA7"/>